<evidence type="ECO:0000313" key="1">
    <source>
        <dbReference type="EMBL" id="EUB59000.1"/>
    </source>
</evidence>
<comment type="caution">
    <text evidence="1">The sequence shown here is derived from an EMBL/GenBank/DDBJ whole genome shotgun (WGS) entry which is preliminary data.</text>
</comment>
<accession>W6UCK8</accession>
<dbReference type="RefSeq" id="XP_024350196.1">
    <property type="nucleotide sequence ID" value="XM_024495365.1"/>
</dbReference>
<proteinExistence type="predicted"/>
<keyword evidence="2" id="KW-1185">Reference proteome</keyword>
<organism evidence="1 2">
    <name type="scientific">Echinococcus granulosus</name>
    <name type="common">Hydatid tapeworm</name>
    <dbReference type="NCBI Taxonomy" id="6210"/>
    <lineage>
        <taxon>Eukaryota</taxon>
        <taxon>Metazoa</taxon>
        <taxon>Spiralia</taxon>
        <taxon>Lophotrochozoa</taxon>
        <taxon>Platyhelminthes</taxon>
        <taxon>Cestoda</taxon>
        <taxon>Eucestoda</taxon>
        <taxon>Cyclophyllidea</taxon>
        <taxon>Taeniidae</taxon>
        <taxon>Echinococcus</taxon>
        <taxon>Echinococcus granulosus group</taxon>
    </lineage>
</organism>
<name>W6UCK8_ECHGR</name>
<dbReference type="KEGG" id="egl:EGR_06116"/>
<dbReference type="EMBL" id="APAU02000051">
    <property type="protein sequence ID" value="EUB59000.1"/>
    <property type="molecule type" value="Genomic_DNA"/>
</dbReference>
<dbReference type="GeneID" id="36341831"/>
<gene>
    <name evidence="1" type="ORF">EGR_06116</name>
</gene>
<dbReference type="CTD" id="36341831"/>
<evidence type="ECO:0000313" key="2">
    <source>
        <dbReference type="Proteomes" id="UP000019149"/>
    </source>
</evidence>
<reference evidence="1 2" key="1">
    <citation type="journal article" date="2013" name="Nat. Genet.">
        <title>The genome of the hydatid tapeworm Echinococcus granulosus.</title>
        <authorList>
            <person name="Zheng H."/>
            <person name="Zhang W."/>
            <person name="Zhang L."/>
            <person name="Zhang Z."/>
            <person name="Li J."/>
            <person name="Lu G."/>
            <person name="Zhu Y."/>
            <person name="Wang Y."/>
            <person name="Huang Y."/>
            <person name="Liu J."/>
            <person name="Kang H."/>
            <person name="Chen J."/>
            <person name="Wang L."/>
            <person name="Chen A."/>
            <person name="Yu S."/>
            <person name="Gao Z."/>
            <person name="Jin L."/>
            <person name="Gu W."/>
            <person name="Wang Z."/>
            <person name="Zhao L."/>
            <person name="Shi B."/>
            <person name="Wen H."/>
            <person name="Lin R."/>
            <person name="Jones M.K."/>
            <person name="Brejova B."/>
            <person name="Vinar T."/>
            <person name="Zhao G."/>
            <person name="McManus D.P."/>
            <person name="Chen Z."/>
            <person name="Zhou Y."/>
            <person name="Wang S."/>
        </authorList>
    </citation>
    <scope>NUCLEOTIDE SEQUENCE [LARGE SCALE GENOMIC DNA]</scope>
</reference>
<dbReference type="AlphaFoldDB" id="W6UCK8"/>
<dbReference type="Proteomes" id="UP000019149">
    <property type="component" value="Unassembled WGS sequence"/>
</dbReference>
<protein>
    <submittedName>
        <fullName evidence="1">Uncharacterized protein</fullName>
    </submittedName>
</protein>
<sequence length="62" mass="6873">MSLSPQSQFRVNSTALLDDREFKSSDIALNTFCAKHVAVNLKAMIRPQAAMDSIGRSPCFQQ</sequence>